<name>A0A7S1PZ58_NEODS</name>
<organism evidence="2">
    <name type="scientific">Neobodo designis</name>
    <name type="common">Flagellated protozoan</name>
    <name type="synonym">Bodo designis</name>
    <dbReference type="NCBI Taxonomy" id="312471"/>
    <lineage>
        <taxon>Eukaryota</taxon>
        <taxon>Discoba</taxon>
        <taxon>Euglenozoa</taxon>
        <taxon>Kinetoplastea</taxon>
        <taxon>Metakinetoplastina</taxon>
        <taxon>Neobodonida</taxon>
        <taxon>Neobodo</taxon>
    </lineage>
</organism>
<feature type="region of interest" description="Disordered" evidence="1">
    <location>
        <begin position="108"/>
        <end position="138"/>
    </location>
</feature>
<reference evidence="2" key="1">
    <citation type="submission" date="2021-01" db="EMBL/GenBank/DDBJ databases">
        <authorList>
            <person name="Corre E."/>
            <person name="Pelletier E."/>
            <person name="Niang G."/>
            <person name="Scheremetjew M."/>
            <person name="Finn R."/>
            <person name="Kale V."/>
            <person name="Holt S."/>
            <person name="Cochrane G."/>
            <person name="Meng A."/>
            <person name="Brown T."/>
            <person name="Cohen L."/>
        </authorList>
    </citation>
    <scope>NUCLEOTIDE SEQUENCE</scope>
    <source>
        <strain evidence="2">CCAP 1951/1</strain>
    </source>
</reference>
<evidence type="ECO:0000256" key="1">
    <source>
        <dbReference type="SAM" id="MobiDB-lite"/>
    </source>
</evidence>
<gene>
    <name evidence="2" type="ORF">NDES1114_LOCUS10414</name>
</gene>
<evidence type="ECO:0000313" key="2">
    <source>
        <dbReference type="EMBL" id="CAD9107394.1"/>
    </source>
</evidence>
<protein>
    <submittedName>
        <fullName evidence="2">Uncharacterized protein</fullName>
    </submittedName>
</protein>
<dbReference type="EMBL" id="HBGF01015877">
    <property type="protein sequence ID" value="CAD9107394.1"/>
    <property type="molecule type" value="Transcribed_RNA"/>
</dbReference>
<accession>A0A7S1PZ58</accession>
<proteinExistence type="predicted"/>
<dbReference type="AlphaFoldDB" id="A0A7S1PZ58"/>
<sequence>MSAAPGAHPLRERLLAFYRHYCPEKPSSHVDFLLSKYAGNEEAVLEVLREKYGPEPTEALPRSDHDRVAAMLRSPEAASALVDQFKGQEARLRHDLVDRYGAEPHLRVGARSARPDSSYALGSPGRDGVSSSDDLERALQSKRQQFERDMAQLKAHEEQRRVAETLSAVTEAKLELQRQEVELQQLRIALSASKASGFANQAQHDEAIKRVAQQLTRAKLQLLTMKSDLDPDRVAASRLDAVVSETAKVEEQMHQSVQYCRCLAEAVRRHLRAYPLSPMHGTLREADPAMCARLEQ</sequence>